<reference evidence="3 4" key="1">
    <citation type="submission" date="2014-11" db="EMBL/GenBank/DDBJ databases">
        <authorList>
            <person name="Zhu J."/>
            <person name="Qi W."/>
            <person name="Song R."/>
        </authorList>
    </citation>
    <scope>NUCLEOTIDE SEQUENCE [LARGE SCALE GENOMIC DNA]</scope>
</reference>
<keyword evidence="2" id="KW-0040">ANK repeat</keyword>
<dbReference type="AlphaFoldDB" id="A0A0G4G5T6"/>
<dbReference type="EMBL" id="CDMY01000571">
    <property type="protein sequence ID" value="CEM23746.1"/>
    <property type="molecule type" value="Genomic_DNA"/>
</dbReference>
<gene>
    <name evidence="3" type="ORF">Vbra_17097</name>
</gene>
<keyword evidence="1" id="KW-0677">Repeat</keyword>
<dbReference type="InterPro" id="IPR050745">
    <property type="entry name" value="Multifunctional_regulatory"/>
</dbReference>
<organism evidence="3 4">
    <name type="scientific">Vitrella brassicaformis (strain CCMP3155)</name>
    <dbReference type="NCBI Taxonomy" id="1169540"/>
    <lineage>
        <taxon>Eukaryota</taxon>
        <taxon>Sar</taxon>
        <taxon>Alveolata</taxon>
        <taxon>Colpodellida</taxon>
        <taxon>Vitrellaceae</taxon>
        <taxon>Vitrella</taxon>
    </lineage>
</organism>
<dbReference type="SUPFAM" id="SSF48403">
    <property type="entry name" value="Ankyrin repeat"/>
    <property type="match status" value="1"/>
</dbReference>
<evidence type="ECO:0000256" key="2">
    <source>
        <dbReference type="ARBA" id="ARBA00023043"/>
    </source>
</evidence>
<proteinExistence type="predicted"/>
<accession>A0A0G4G5T6</accession>
<dbReference type="PANTHER" id="PTHR24189">
    <property type="entry name" value="MYOTROPHIN"/>
    <property type="match status" value="1"/>
</dbReference>
<name>A0A0G4G5T6_VITBC</name>
<dbReference type="VEuPathDB" id="CryptoDB:Vbra_17097"/>
<evidence type="ECO:0000256" key="1">
    <source>
        <dbReference type="ARBA" id="ARBA00022737"/>
    </source>
</evidence>
<dbReference type="PANTHER" id="PTHR24189:SF50">
    <property type="entry name" value="ANKYRIN REPEAT AND SOCS BOX PROTEIN 2"/>
    <property type="match status" value="1"/>
</dbReference>
<dbReference type="Proteomes" id="UP000041254">
    <property type="component" value="Unassembled WGS sequence"/>
</dbReference>
<dbReference type="PhylomeDB" id="A0A0G4G5T6"/>
<keyword evidence="4" id="KW-1185">Reference proteome</keyword>
<sequence length="588" mass="63714">MASSAQSQQLDDCLRLEDIEIGHVNGTSGATRRLAEGIAHRTFTHPQQVTQLIQDGADPDSIPRLRVCGSDARGRPYRLLSLAVDNLSDGTLSTHKADSSGPPRPVRFPHWSSRELEADIINALIDGGAAINTPLIFDEWSLPIKVAVWCGNESAVRVLLARGAAVRRHGMLAVMELPWSLYFTGRIVSPAYEERLLSIYRRLIRYDATLATEQYLNGNLIHGAARSEGGSYSQAFIDSYLELLVNNGASLTAVSGNYFTPLHEAASQGSPCVTDYLGRHLPAADINRGPTVNPNETPLVVAACNLYGLIQASQDVTEPQDARDRAIRRMPPGEATIRILLRSGADIGRMSTATEQDRRCRQLVLPQCTTVLNDIHTGAMAAVNAALAPQRSLAAFLMRSLPTLIPHLLQPPGTPLVSPSPTALPAPNGYGPHEAEAIGWRIAAMCFDQDAANEAIAANIVIRHSDMARRVCAAVDHFIKSALYASSNREVVGGTANVGGVTVRVPLQCFAIRADSRPHQVVHTRGRVGVREVVQRARLAEAARHGIEEGAINKSFNDHLGNDDCQFGGWQQLGRIDERGQWVTLGIK</sequence>
<protein>
    <submittedName>
        <fullName evidence="3">Uncharacterized protein</fullName>
    </submittedName>
</protein>
<dbReference type="InParanoid" id="A0A0G4G5T6"/>
<evidence type="ECO:0000313" key="3">
    <source>
        <dbReference type="EMBL" id="CEM23746.1"/>
    </source>
</evidence>
<evidence type="ECO:0000313" key="4">
    <source>
        <dbReference type="Proteomes" id="UP000041254"/>
    </source>
</evidence>
<dbReference type="Gene3D" id="1.25.40.20">
    <property type="entry name" value="Ankyrin repeat-containing domain"/>
    <property type="match status" value="2"/>
</dbReference>
<dbReference type="InterPro" id="IPR036770">
    <property type="entry name" value="Ankyrin_rpt-contain_sf"/>
</dbReference>